<evidence type="ECO:0000256" key="2">
    <source>
        <dbReference type="SAM" id="Phobius"/>
    </source>
</evidence>
<dbReference type="Proteomes" id="UP000807353">
    <property type="component" value="Unassembled WGS sequence"/>
</dbReference>
<dbReference type="OrthoDB" id="3038990at2759"/>
<keyword evidence="4" id="KW-1185">Reference proteome</keyword>
<gene>
    <name evidence="3" type="ORF">BDZ94DRAFT_1167276</name>
</gene>
<proteinExistence type="predicted"/>
<evidence type="ECO:0008006" key="5">
    <source>
        <dbReference type="Google" id="ProtNLM"/>
    </source>
</evidence>
<feature type="transmembrane region" description="Helical" evidence="2">
    <location>
        <begin position="132"/>
        <end position="159"/>
    </location>
</feature>
<dbReference type="AlphaFoldDB" id="A0A9P5Y3N6"/>
<feature type="transmembrane region" description="Helical" evidence="2">
    <location>
        <begin position="100"/>
        <end position="120"/>
    </location>
</feature>
<feature type="transmembrane region" description="Helical" evidence="2">
    <location>
        <begin position="34"/>
        <end position="54"/>
    </location>
</feature>
<protein>
    <recommendedName>
        <fullName evidence="5">Transmembrane protein</fullName>
    </recommendedName>
</protein>
<evidence type="ECO:0000313" key="4">
    <source>
        <dbReference type="Proteomes" id="UP000807353"/>
    </source>
</evidence>
<organism evidence="3 4">
    <name type="scientific">Collybia nuda</name>
    <dbReference type="NCBI Taxonomy" id="64659"/>
    <lineage>
        <taxon>Eukaryota</taxon>
        <taxon>Fungi</taxon>
        <taxon>Dikarya</taxon>
        <taxon>Basidiomycota</taxon>
        <taxon>Agaricomycotina</taxon>
        <taxon>Agaricomycetes</taxon>
        <taxon>Agaricomycetidae</taxon>
        <taxon>Agaricales</taxon>
        <taxon>Tricholomatineae</taxon>
        <taxon>Clitocybaceae</taxon>
        <taxon>Collybia</taxon>
    </lineage>
</organism>
<keyword evidence="2" id="KW-0812">Transmembrane</keyword>
<feature type="region of interest" description="Disordered" evidence="1">
    <location>
        <begin position="328"/>
        <end position="355"/>
    </location>
</feature>
<evidence type="ECO:0000313" key="3">
    <source>
        <dbReference type="EMBL" id="KAF9461682.1"/>
    </source>
</evidence>
<keyword evidence="2" id="KW-0472">Membrane</keyword>
<accession>A0A9P5Y3N6</accession>
<name>A0A9P5Y3N6_9AGAR</name>
<reference evidence="3" key="1">
    <citation type="submission" date="2020-11" db="EMBL/GenBank/DDBJ databases">
        <authorList>
            <consortium name="DOE Joint Genome Institute"/>
            <person name="Ahrendt S."/>
            <person name="Riley R."/>
            <person name="Andreopoulos W."/>
            <person name="Labutti K."/>
            <person name="Pangilinan J."/>
            <person name="Ruiz-Duenas F.J."/>
            <person name="Barrasa J.M."/>
            <person name="Sanchez-Garcia M."/>
            <person name="Camarero S."/>
            <person name="Miyauchi S."/>
            <person name="Serrano A."/>
            <person name="Linde D."/>
            <person name="Babiker R."/>
            <person name="Drula E."/>
            <person name="Ayuso-Fernandez I."/>
            <person name="Pacheco R."/>
            <person name="Padilla G."/>
            <person name="Ferreira P."/>
            <person name="Barriuso J."/>
            <person name="Kellner H."/>
            <person name="Castanera R."/>
            <person name="Alfaro M."/>
            <person name="Ramirez L."/>
            <person name="Pisabarro A.G."/>
            <person name="Kuo A."/>
            <person name="Tritt A."/>
            <person name="Lipzen A."/>
            <person name="He G."/>
            <person name="Yan M."/>
            <person name="Ng V."/>
            <person name="Cullen D."/>
            <person name="Martin F."/>
            <person name="Rosso M.-N."/>
            <person name="Henrissat B."/>
            <person name="Hibbett D."/>
            <person name="Martinez A.T."/>
            <person name="Grigoriev I.V."/>
        </authorList>
    </citation>
    <scope>NUCLEOTIDE SEQUENCE</scope>
    <source>
        <strain evidence="3">CBS 247.69</strain>
    </source>
</reference>
<feature type="transmembrane region" description="Helical" evidence="2">
    <location>
        <begin position="233"/>
        <end position="250"/>
    </location>
</feature>
<comment type="caution">
    <text evidence="3">The sequence shown here is derived from an EMBL/GenBank/DDBJ whole genome shotgun (WGS) entry which is preliminary data.</text>
</comment>
<feature type="transmembrane region" description="Helical" evidence="2">
    <location>
        <begin position="66"/>
        <end position="88"/>
    </location>
</feature>
<sequence length="355" mass="39282">MTKPSSFNSSELPNPFTPMAFLSPELAQQKTMRIYVLVGVLGILVWDILAHLGADYKLLTRYRTNLPTLVYFFSRWTSLLYSITSVVFDTAQVKDCNALSKVACATYHPAISTTALLFFFRVRAIYGGNKWITAIFFAMWLAILGTSLTFITSLGGAHIGNTKYCMFIGFQPYRSLSNVTIGVFDTCVFVAISWRLLAWAPPVSDTGSSGRFGLYGKYLPQFSRVLLQDGQKYYLVAMICNLLVLIMTYGHGIPTVYRPLFLIPSVGLTNIMACRVFRNTKLRSNDVANATGVLNTILGQSKYTIPTFAQPQNQSTVYSINTHNLETSSVRETEAPSSGSSAEKLPELPKGVLAV</sequence>
<feature type="transmembrane region" description="Helical" evidence="2">
    <location>
        <begin position="179"/>
        <end position="198"/>
    </location>
</feature>
<evidence type="ECO:0000256" key="1">
    <source>
        <dbReference type="SAM" id="MobiDB-lite"/>
    </source>
</evidence>
<dbReference type="EMBL" id="MU150280">
    <property type="protein sequence ID" value="KAF9461682.1"/>
    <property type="molecule type" value="Genomic_DNA"/>
</dbReference>
<feature type="transmembrane region" description="Helical" evidence="2">
    <location>
        <begin position="256"/>
        <end position="277"/>
    </location>
</feature>
<keyword evidence="2" id="KW-1133">Transmembrane helix</keyword>